<dbReference type="CDD" id="cd03316">
    <property type="entry name" value="MR_like"/>
    <property type="match status" value="1"/>
</dbReference>
<dbReference type="EMBL" id="JACHXN010000033">
    <property type="protein sequence ID" value="MBB3149497.1"/>
    <property type="molecule type" value="Genomic_DNA"/>
</dbReference>
<protein>
    <submittedName>
        <fullName evidence="5">L-alanine-DL-glutamate epimerase-like enolase superfamily enzyme</fullName>
    </submittedName>
</protein>
<dbReference type="PANTHER" id="PTHR13794">
    <property type="entry name" value="ENOLASE SUPERFAMILY, MANDELATE RACEMASE"/>
    <property type="match status" value="1"/>
</dbReference>
<keyword evidence="6" id="KW-1185">Reference proteome</keyword>
<dbReference type="InterPro" id="IPR013341">
    <property type="entry name" value="Mandelate_racemase_N_dom"/>
</dbReference>
<evidence type="ECO:0000313" key="5">
    <source>
        <dbReference type="EMBL" id="MBB3149497.1"/>
    </source>
</evidence>
<dbReference type="PANTHER" id="PTHR13794:SF58">
    <property type="entry name" value="MITOCHONDRIAL ENOLASE SUPERFAMILY MEMBER 1"/>
    <property type="match status" value="1"/>
</dbReference>
<comment type="cofactor">
    <cofactor evidence="1">
        <name>Mg(2+)</name>
        <dbReference type="ChEBI" id="CHEBI:18420"/>
    </cofactor>
</comment>
<evidence type="ECO:0000259" key="4">
    <source>
        <dbReference type="SMART" id="SM00922"/>
    </source>
</evidence>
<reference evidence="5 6" key="1">
    <citation type="submission" date="2020-08" db="EMBL/GenBank/DDBJ databases">
        <title>Genomic Encyclopedia of Type Strains, Phase III (KMG-III): the genomes of soil and plant-associated and newly described type strains.</title>
        <authorList>
            <person name="Whitman W."/>
        </authorList>
    </citation>
    <scope>NUCLEOTIDE SEQUENCE [LARGE SCALE GENOMIC DNA]</scope>
    <source>
        <strain evidence="5 6">CECT 7015</strain>
    </source>
</reference>
<dbReference type="InterPro" id="IPR013342">
    <property type="entry name" value="Mandelate_racemase_C"/>
</dbReference>
<dbReference type="SMART" id="SM00922">
    <property type="entry name" value="MR_MLE"/>
    <property type="match status" value="1"/>
</dbReference>
<evidence type="ECO:0000256" key="3">
    <source>
        <dbReference type="ARBA" id="ARBA00022842"/>
    </source>
</evidence>
<dbReference type="AlphaFoldDB" id="A0A839UG11"/>
<keyword evidence="3" id="KW-0460">Magnesium</keyword>
<dbReference type="RefSeq" id="WP_183665311.1">
    <property type="nucleotide sequence ID" value="NZ_JACHXN010000033.1"/>
</dbReference>
<dbReference type="Pfam" id="PF13378">
    <property type="entry name" value="MR_MLE_C"/>
    <property type="match status" value="1"/>
</dbReference>
<dbReference type="GO" id="GO:0016052">
    <property type="term" value="P:carbohydrate catabolic process"/>
    <property type="evidence" value="ECO:0007669"/>
    <property type="project" value="TreeGrafter"/>
</dbReference>
<name>A0A839UG11_9HYPH</name>
<comment type="caution">
    <text evidence="5">The sequence shown here is derived from an EMBL/GenBank/DDBJ whole genome shotgun (WGS) entry which is preliminary data.</text>
</comment>
<proteinExistence type="predicted"/>
<accession>A0A839UG11</accession>
<dbReference type="SUPFAM" id="SSF54826">
    <property type="entry name" value="Enolase N-terminal domain-like"/>
    <property type="match status" value="1"/>
</dbReference>
<sequence>MKIVSVETFSTTHISVVRVTADDGSVGYGQVAPYNADITAMVVHRQVAPYFLGSDPADIDTLVDRCIVGQHKFPGSYVCRAAGGVDTALWDLLAKQQGKSVCAMLGGTKKRLTVYGSSMQRDIRPEAEAGRLVRLQQENGFSAFKIRIANNFGNDIDRWPGRTEAIVPTVRKAIGDKTLLLVDANSGYTPKRAIEVGRMLEQYNVGHFEEPCPYQELEWTAEVAAALSVPVSGGEQECDLAQFRRMARLRAVDIMQPDVCYIGGISRARAAASIAETAGLPCTPHAANRTMVTVFTLHLQGALPNAGPYMELSIEEAPWLEGLFVGDPFKVVDGRVDIPEGPGWGVEINPEWLAKADHMVSSL</sequence>
<keyword evidence="2" id="KW-0479">Metal-binding</keyword>
<evidence type="ECO:0000313" key="6">
    <source>
        <dbReference type="Proteomes" id="UP000554520"/>
    </source>
</evidence>
<dbReference type="Gene3D" id="3.30.390.10">
    <property type="entry name" value="Enolase-like, N-terminal domain"/>
    <property type="match status" value="1"/>
</dbReference>
<dbReference type="Pfam" id="PF02746">
    <property type="entry name" value="MR_MLE_N"/>
    <property type="match status" value="1"/>
</dbReference>
<dbReference type="GO" id="GO:0016836">
    <property type="term" value="F:hydro-lyase activity"/>
    <property type="evidence" value="ECO:0007669"/>
    <property type="project" value="TreeGrafter"/>
</dbReference>
<dbReference type="Proteomes" id="UP000554520">
    <property type="component" value="Unassembled WGS sequence"/>
</dbReference>
<gene>
    <name evidence="5" type="ORF">FHS21_005951</name>
</gene>
<dbReference type="GO" id="GO:0000287">
    <property type="term" value="F:magnesium ion binding"/>
    <property type="evidence" value="ECO:0007669"/>
    <property type="project" value="TreeGrafter"/>
</dbReference>
<evidence type="ECO:0000256" key="2">
    <source>
        <dbReference type="ARBA" id="ARBA00022723"/>
    </source>
</evidence>
<evidence type="ECO:0000256" key="1">
    <source>
        <dbReference type="ARBA" id="ARBA00001946"/>
    </source>
</evidence>
<organism evidence="5 6">
    <name type="scientific">Phyllobacterium trifolii</name>
    <dbReference type="NCBI Taxonomy" id="300193"/>
    <lineage>
        <taxon>Bacteria</taxon>
        <taxon>Pseudomonadati</taxon>
        <taxon>Pseudomonadota</taxon>
        <taxon>Alphaproteobacteria</taxon>
        <taxon>Hyphomicrobiales</taxon>
        <taxon>Phyllobacteriaceae</taxon>
        <taxon>Phyllobacterium</taxon>
    </lineage>
</organism>
<dbReference type="InterPro" id="IPR046945">
    <property type="entry name" value="RHMD-like"/>
</dbReference>
<dbReference type="InterPro" id="IPR036849">
    <property type="entry name" value="Enolase-like_C_sf"/>
</dbReference>
<feature type="domain" description="Mandelate racemase/muconate lactonizing enzyme C-terminal" evidence="4">
    <location>
        <begin position="126"/>
        <end position="230"/>
    </location>
</feature>
<dbReference type="SUPFAM" id="SSF51604">
    <property type="entry name" value="Enolase C-terminal domain-like"/>
    <property type="match status" value="1"/>
</dbReference>
<dbReference type="InterPro" id="IPR029065">
    <property type="entry name" value="Enolase_C-like"/>
</dbReference>
<dbReference type="SFLD" id="SFLDG00179">
    <property type="entry name" value="mandelate_racemase"/>
    <property type="match status" value="1"/>
</dbReference>
<dbReference type="InterPro" id="IPR029017">
    <property type="entry name" value="Enolase-like_N"/>
</dbReference>
<dbReference type="Gene3D" id="3.20.20.120">
    <property type="entry name" value="Enolase-like C-terminal domain"/>
    <property type="match status" value="1"/>
</dbReference>
<dbReference type="SFLD" id="SFLDS00001">
    <property type="entry name" value="Enolase"/>
    <property type="match status" value="1"/>
</dbReference>